<keyword evidence="3" id="KW-1185">Reference proteome</keyword>
<accession>A0A0E0AZ20</accession>
<protein>
    <submittedName>
        <fullName evidence="2">Uncharacterized protein</fullName>
    </submittedName>
</protein>
<reference evidence="2" key="1">
    <citation type="submission" date="2015-04" db="UniProtKB">
        <authorList>
            <consortium name="EnsemblPlants"/>
        </authorList>
    </citation>
    <scope>IDENTIFICATION</scope>
</reference>
<organism evidence="2">
    <name type="scientific">Oryza glumipatula</name>
    <dbReference type="NCBI Taxonomy" id="40148"/>
    <lineage>
        <taxon>Eukaryota</taxon>
        <taxon>Viridiplantae</taxon>
        <taxon>Streptophyta</taxon>
        <taxon>Embryophyta</taxon>
        <taxon>Tracheophyta</taxon>
        <taxon>Spermatophyta</taxon>
        <taxon>Magnoliopsida</taxon>
        <taxon>Liliopsida</taxon>
        <taxon>Poales</taxon>
        <taxon>Poaceae</taxon>
        <taxon>BOP clade</taxon>
        <taxon>Oryzoideae</taxon>
        <taxon>Oryzeae</taxon>
        <taxon>Oryzinae</taxon>
        <taxon>Oryza</taxon>
    </lineage>
</organism>
<reference evidence="2" key="2">
    <citation type="submission" date="2018-05" db="EMBL/GenBank/DDBJ databases">
        <title>OgluRS3 (Oryza glumaepatula Reference Sequence Version 3).</title>
        <authorList>
            <person name="Zhang J."/>
            <person name="Kudrna D."/>
            <person name="Lee S."/>
            <person name="Talag J."/>
            <person name="Welchert J."/>
            <person name="Wing R.A."/>
        </authorList>
    </citation>
    <scope>NUCLEOTIDE SEQUENCE [LARGE SCALE GENOMIC DNA]</scope>
</reference>
<evidence type="ECO:0000256" key="1">
    <source>
        <dbReference type="SAM" id="MobiDB-lite"/>
    </source>
</evidence>
<sequence>MEEPEICADDGDDEEDGQVWRLRLDHCACAQGVRSSKEASAASLISAIYRRRRPQVIIIFIGVHEEKRSLDGCLPPFIGNPRDETREGCGQSNSRARSLDGRQGIKV</sequence>
<name>A0A0E0AZ20_9ORYZ</name>
<feature type="region of interest" description="Disordered" evidence="1">
    <location>
        <begin position="79"/>
        <end position="107"/>
    </location>
</feature>
<dbReference type="Gramene" id="OGLUM08G25330.1">
    <property type="protein sequence ID" value="OGLUM08G25330.1"/>
    <property type="gene ID" value="OGLUM08G25330"/>
</dbReference>
<dbReference type="AlphaFoldDB" id="A0A0E0AZ20"/>
<evidence type="ECO:0000313" key="2">
    <source>
        <dbReference type="EnsemblPlants" id="OGLUM08G25330.1"/>
    </source>
</evidence>
<dbReference type="HOGENOM" id="CLU_2214070_0_0_1"/>
<dbReference type="Proteomes" id="UP000026961">
    <property type="component" value="Chromosome 8"/>
</dbReference>
<evidence type="ECO:0000313" key="3">
    <source>
        <dbReference type="Proteomes" id="UP000026961"/>
    </source>
</evidence>
<proteinExistence type="predicted"/>
<dbReference type="EnsemblPlants" id="OGLUM08G25330.1">
    <property type="protein sequence ID" value="OGLUM08G25330.1"/>
    <property type="gene ID" value="OGLUM08G25330"/>
</dbReference>